<comment type="subcellular location">
    <subcellularLocation>
        <location evidence="1">Cell membrane</location>
    </subcellularLocation>
</comment>
<dbReference type="GO" id="GO:0016757">
    <property type="term" value="F:glycosyltransferase activity"/>
    <property type="evidence" value="ECO:0007669"/>
    <property type="project" value="UniProtKB-KW"/>
</dbReference>
<dbReference type="Gene3D" id="3.90.550.10">
    <property type="entry name" value="Spore Coat Polysaccharide Biosynthesis Protein SpsA, Chain A"/>
    <property type="match status" value="1"/>
</dbReference>
<proteinExistence type="predicted"/>
<evidence type="ECO:0000259" key="6">
    <source>
        <dbReference type="Pfam" id="PF00535"/>
    </source>
</evidence>
<keyword evidence="5" id="KW-0472">Membrane</keyword>
<keyword evidence="3" id="KW-0328">Glycosyltransferase</keyword>
<dbReference type="InterPro" id="IPR029044">
    <property type="entry name" value="Nucleotide-diphossugar_trans"/>
</dbReference>
<dbReference type="NCBIfam" id="TIGR04283">
    <property type="entry name" value="glyco_like_mftF"/>
    <property type="match status" value="1"/>
</dbReference>
<evidence type="ECO:0000256" key="1">
    <source>
        <dbReference type="ARBA" id="ARBA00004236"/>
    </source>
</evidence>
<evidence type="ECO:0000313" key="7">
    <source>
        <dbReference type="EMBL" id="AVO42712.1"/>
    </source>
</evidence>
<dbReference type="OrthoDB" id="5291101at2"/>
<dbReference type="GO" id="GO:0005886">
    <property type="term" value="C:plasma membrane"/>
    <property type="evidence" value="ECO:0007669"/>
    <property type="project" value="UniProtKB-SubCell"/>
</dbReference>
<reference evidence="7 8" key="1">
    <citation type="submission" date="2018-03" db="EMBL/GenBank/DDBJ databases">
        <title>Genome sequencing of Simplicispira sp.</title>
        <authorList>
            <person name="Kim S.-J."/>
            <person name="Heo J."/>
            <person name="Kwon S.-W."/>
        </authorList>
    </citation>
    <scope>NUCLEOTIDE SEQUENCE [LARGE SCALE GENOMIC DNA]</scope>
    <source>
        <strain evidence="7 8">SC1-8</strain>
    </source>
</reference>
<dbReference type="SUPFAM" id="SSF53448">
    <property type="entry name" value="Nucleotide-diphospho-sugar transferases"/>
    <property type="match status" value="1"/>
</dbReference>
<feature type="domain" description="Glycosyltransferase 2-like" evidence="6">
    <location>
        <begin position="4"/>
        <end position="116"/>
    </location>
</feature>
<name>A0A2S0N3J0_9BURK</name>
<protein>
    <submittedName>
        <fullName evidence="7">Glycosyl transferase</fullName>
    </submittedName>
</protein>
<dbReference type="RefSeq" id="WP_106447687.1">
    <property type="nucleotide sequence ID" value="NZ_CP027669.1"/>
</dbReference>
<evidence type="ECO:0000256" key="5">
    <source>
        <dbReference type="ARBA" id="ARBA00023136"/>
    </source>
</evidence>
<evidence type="ECO:0000256" key="2">
    <source>
        <dbReference type="ARBA" id="ARBA00022475"/>
    </source>
</evidence>
<dbReference type="AlphaFoldDB" id="A0A2S0N3J0"/>
<dbReference type="Pfam" id="PF00535">
    <property type="entry name" value="Glycos_transf_2"/>
    <property type="match status" value="1"/>
</dbReference>
<keyword evidence="4 7" id="KW-0808">Transferase</keyword>
<keyword evidence="8" id="KW-1185">Reference proteome</keyword>
<accession>A0A2S0N3J0</accession>
<keyword evidence="2" id="KW-1003">Cell membrane</keyword>
<dbReference type="Proteomes" id="UP000239326">
    <property type="component" value="Chromosome"/>
</dbReference>
<dbReference type="PANTHER" id="PTHR43646">
    <property type="entry name" value="GLYCOSYLTRANSFERASE"/>
    <property type="match status" value="1"/>
</dbReference>
<sequence length="223" mass="24884">MKLSVIVPVLNEATGAPALCAHLMPYVRQGVEVILVDGGSEDGTPELLNSLGFPPVRSPRGRALQMNAGASAASGDLLLFLHADTRLPPGTLACLQSRMTQAHDWGRFDVRIEGRPAMLKLVAWLMNWRSRLTGIATGDQAMFMTRAAFDAVGGFPPQPLMEDIEMSSRLRRLARPLCLTDRVVTSGRRWEQRGVWRTIFLMWRLRWAYWRGVPASQLAKAYR</sequence>
<organism evidence="7 8">
    <name type="scientific">Simplicispira suum</name>
    <dbReference type="NCBI Taxonomy" id="2109915"/>
    <lineage>
        <taxon>Bacteria</taxon>
        <taxon>Pseudomonadati</taxon>
        <taxon>Pseudomonadota</taxon>
        <taxon>Betaproteobacteria</taxon>
        <taxon>Burkholderiales</taxon>
        <taxon>Comamonadaceae</taxon>
        <taxon>Simplicispira</taxon>
    </lineage>
</organism>
<dbReference type="PANTHER" id="PTHR43646:SF2">
    <property type="entry name" value="GLYCOSYLTRANSFERASE 2-LIKE DOMAIN-CONTAINING PROTEIN"/>
    <property type="match status" value="1"/>
</dbReference>
<gene>
    <name evidence="7" type="ORF">C6571_16700</name>
</gene>
<dbReference type="InterPro" id="IPR001173">
    <property type="entry name" value="Glyco_trans_2-like"/>
</dbReference>
<evidence type="ECO:0000313" key="8">
    <source>
        <dbReference type="Proteomes" id="UP000239326"/>
    </source>
</evidence>
<dbReference type="CDD" id="cd02522">
    <property type="entry name" value="GT_2_like_a"/>
    <property type="match status" value="1"/>
</dbReference>
<dbReference type="InterPro" id="IPR026461">
    <property type="entry name" value="Trfase_2_rSAM/seldom_assoc"/>
</dbReference>
<dbReference type="KEGG" id="simp:C6571_16700"/>
<evidence type="ECO:0000256" key="4">
    <source>
        <dbReference type="ARBA" id="ARBA00022679"/>
    </source>
</evidence>
<evidence type="ECO:0000256" key="3">
    <source>
        <dbReference type="ARBA" id="ARBA00022676"/>
    </source>
</evidence>
<dbReference type="EMBL" id="CP027669">
    <property type="protein sequence ID" value="AVO42712.1"/>
    <property type="molecule type" value="Genomic_DNA"/>
</dbReference>